<dbReference type="Proteomes" id="UP000008810">
    <property type="component" value="Chromosome 2"/>
</dbReference>
<dbReference type="SUPFAM" id="SSF81383">
    <property type="entry name" value="F-box domain"/>
    <property type="match status" value="1"/>
</dbReference>
<dbReference type="PANTHER" id="PTHR31111:SF136">
    <property type="entry name" value="F-BOX ASSOCIATED DOMAIN-CONTAINING PROTEIN"/>
    <property type="match status" value="1"/>
</dbReference>
<dbReference type="InterPro" id="IPR001810">
    <property type="entry name" value="F-box_dom"/>
</dbReference>
<gene>
    <name evidence="2" type="ORF">BRADI_2g15855v3</name>
</gene>
<dbReference type="PROSITE" id="PS50181">
    <property type="entry name" value="FBOX"/>
    <property type="match status" value="1"/>
</dbReference>
<dbReference type="InterPro" id="IPR036047">
    <property type="entry name" value="F-box-like_dom_sf"/>
</dbReference>
<reference evidence="2" key="2">
    <citation type="submission" date="2017-06" db="EMBL/GenBank/DDBJ databases">
        <title>WGS assembly of Brachypodium distachyon.</title>
        <authorList>
            <consortium name="The International Brachypodium Initiative"/>
            <person name="Lucas S."/>
            <person name="Harmon-Smith M."/>
            <person name="Lail K."/>
            <person name="Tice H."/>
            <person name="Grimwood J."/>
            <person name="Bruce D."/>
            <person name="Barry K."/>
            <person name="Shu S."/>
            <person name="Lindquist E."/>
            <person name="Wang M."/>
            <person name="Pitluck S."/>
            <person name="Vogel J.P."/>
            <person name="Garvin D.F."/>
            <person name="Mockler T.C."/>
            <person name="Schmutz J."/>
            <person name="Rokhsar D."/>
            <person name="Bevan M.W."/>
        </authorList>
    </citation>
    <scope>NUCLEOTIDE SEQUENCE</scope>
    <source>
        <strain evidence="2">Bd21</strain>
    </source>
</reference>
<dbReference type="AlphaFoldDB" id="A0A2K2D8R4"/>
<dbReference type="Gramene" id="PNT70678">
    <property type="protein sequence ID" value="PNT70678"/>
    <property type="gene ID" value="BRADI_2g15855v3"/>
</dbReference>
<dbReference type="Pfam" id="PF00646">
    <property type="entry name" value="F-box"/>
    <property type="match status" value="1"/>
</dbReference>
<dbReference type="Pfam" id="PF08268">
    <property type="entry name" value="FBA_3"/>
    <property type="match status" value="1"/>
</dbReference>
<dbReference type="InterPro" id="IPR013187">
    <property type="entry name" value="F-box-assoc_dom_typ3"/>
</dbReference>
<evidence type="ECO:0000313" key="4">
    <source>
        <dbReference type="Proteomes" id="UP000008810"/>
    </source>
</evidence>
<dbReference type="SMART" id="SM00256">
    <property type="entry name" value="FBOX"/>
    <property type="match status" value="1"/>
</dbReference>
<dbReference type="EnsemblPlants" id="PNT70678">
    <property type="protein sequence ID" value="PNT70678"/>
    <property type="gene ID" value="BRADI_2g15855v3"/>
</dbReference>
<dbReference type="InterPro" id="IPR011043">
    <property type="entry name" value="Gal_Oxase/kelch_b-propeller"/>
</dbReference>
<dbReference type="PANTHER" id="PTHR31111">
    <property type="entry name" value="BNAA05G37150D PROTEIN-RELATED"/>
    <property type="match status" value="1"/>
</dbReference>
<feature type="domain" description="F-box" evidence="1">
    <location>
        <begin position="62"/>
        <end position="108"/>
    </location>
</feature>
<keyword evidence="4" id="KW-1185">Reference proteome</keyword>
<reference evidence="3" key="3">
    <citation type="submission" date="2018-08" db="UniProtKB">
        <authorList>
            <consortium name="EnsemblPlants"/>
        </authorList>
    </citation>
    <scope>IDENTIFICATION</scope>
    <source>
        <strain evidence="3">cv. Bd21</strain>
    </source>
</reference>
<reference evidence="2 3" key="1">
    <citation type="journal article" date="2010" name="Nature">
        <title>Genome sequencing and analysis of the model grass Brachypodium distachyon.</title>
        <authorList>
            <consortium name="International Brachypodium Initiative"/>
        </authorList>
    </citation>
    <scope>NUCLEOTIDE SEQUENCE [LARGE SCALE GENOMIC DNA]</scope>
    <source>
        <strain evidence="2 3">Bd21</strain>
    </source>
</reference>
<name>A0A2K2D8R4_BRADI</name>
<dbReference type="SUPFAM" id="SSF50965">
    <property type="entry name" value="Galactose oxidase, central domain"/>
    <property type="match status" value="1"/>
</dbReference>
<sequence>MDLKMEWSTAFPVLLLRPHPVFVFPGAGAALLPGPGGATTARWPSRARPAQSMEPESLAAADDMLPSLPLDVISEILSRTPVKSVCRFRCVSKAWHSLISNAAFLATHKEPPRLVLVNSVPANNGSAGPGRDLRLKDLDGNVIRVIKDAGAFLVMCSGSGTVDDGSICISLNKFDVNVVDLASGNVLATSAGLRTESVRDSAFSYGVGRAIPSGAYKLVCLARPHTCKVITLEADVGWRQKQLPAADPAQVSSSGSGYPQKLSVTVNGIMHFFYRFPSPQVDRDYILCFDLESEEWKESMQGLMLPAEGRPRGRGISMIRLNDKLCMVEWKERTSNPHTNIWLLADSVNSTWVKTYTIPMAPATGLAMPLRMMPDGGKLLVFFFPGPSSRTMAPTLQIYDPFTGSRTHLINFQDYHVGNGICGMDL</sequence>
<dbReference type="NCBIfam" id="TIGR01640">
    <property type="entry name" value="F_box_assoc_1"/>
    <property type="match status" value="1"/>
</dbReference>
<proteinExistence type="predicted"/>
<dbReference type="InterPro" id="IPR017451">
    <property type="entry name" value="F-box-assoc_interact_dom"/>
</dbReference>
<dbReference type="OrthoDB" id="591557at2759"/>
<evidence type="ECO:0000259" key="1">
    <source>
        <dbReference type="PROSITE" id="PS50181"/>
    </source>
</evidence>
<evidence type="ECO:0000313" key="3">
    <source>
        <dbReference type="EnsemblPlants" id="PNT70678"/>
    </source>
</evidence>
<dbReference type="CDD" id="cd22157">
    <property type="entry name" value="F-box_AtFBW1-like"/>
    <property type="match status" value="1"/>
</dbReference>
<organism evidence="2">
    <name type="scientific">Brachypodium distachyon</name>
    <name type="common">Purple false brome</name>
    <name type="synonym">Trachynia distachya</name>
    <dbReference type="NCBI Taxonomy" id="15368"/>
    <lineage>
        <taxon>Eukaryota</taxon>
        <taxon>Viridiplantae</taxon>
        <taxon>Streptophyta</taxon>
        <taxon>Embryophyta</taxon>
        <taxon>Tracheophyta</taxon>
        <taxon>Spermatophyta</taxon>
        <taxon>Magnoliopsida</taxon>
        <taxon>Liliopsida</taxon>
        <taxon>Poales</taxon>
        <taxon>Poaceae</taxon>
        <taxon>BOP clade</taxon>
        <taxon>Pooideae</taxon>
        <taxon>Stipodae</taxon>
        <taxon>Brachypodieae</taxon>
        <taxon>Brachypodium</taxon>
    </lineage>
</organism>
<feature type="non-terminal residue" evidence="2">
    <location>
        <position position="426"/>
    </location>
</feature>
<protein>
    <recommendedName>
        <fullName evidence="1">F-box domain-containing protein</fullName>
    </recommendedName>
</protein>
<accession>A0A2K2D8R4</accession>
<dbReference type="EMBL" id="CM000881">
    <property type="protein sequence ID" value="PNT70678.1"/>
    <property type="molecule type" value="Genomic_DNA"/>
</dbReference>
<dbReference type="Gene3D" id="1.20.1280.50">
    <property type="match status" value="1"/>
</dbReference>
<dbReference type="InParanoid" id="A0A2K2D8R4"/>
<evidence type="ECO:0000313" key="2">
    <source>
        <dbReference type="EMBL" id="PNT70678.1"/>
    </source>
</evidence>